<gene>
    <name evidence="1" type="ORF">BST12_00075</name>
</gene>
<organism evidence="1 2">
    <name type="scientific">Mycobacterium angelicum</name>
    <dbReference type="NCBI Taxonomy" id="470074"/>
    <lineage>
        <taxon>Bacteria</taxon>
        <taxon>Bacillati</taxon>
        <taxon>Actinomycetota</taxon>
        <taxon>Actinomycetes</taxon>
        <taxon>Mycobacteriales</taxon>
        <taxon>Mycobacteriaceae</taxon>
        <taxon>Mycobacterium</taxon>
    </lineage>
</organism>
<name>A0A1X0A8E1_MYCAN</name>
<sequence length="63" mass="6896">MESHVGRIEYVLDHSEHSCLEDLAADGPMSFSAMEINFLNNNAAAYGYERVGDAWVYAKGGKG</sequence>
<accession>A0A1X0A8E1</accession>
<dbReference type="Proteomes" id="UP000192284">
    <property type="component" value="Unassembled WGS sequence"/>
</dbReference>
<evidence type="ECO:0000313" key="2">
    <source>
        <dbReference type="Proteomes" id="UP000192284"/>
    </source>
</evidence>
<proteinExistence type="predicted"/>
<keyword evidence="2" id="KW-1185">Reference proteome</keyword>
<protein>
    <submittedName>
        <fullName evidence="1">Uncharacterized protein</fullName>
    </submittedName>
</protein>
<dbReference type="EMBL" id="MVHE01000001">
    <property type="protein sequence ID" value="ORA26330.1"/>
    <property type="molecule type" value="Genomic_DNA"/>
</dbReference>
<reference evidence="1 2" key="1">
    <citation type="submission" date="2017-02" db="EMBL/GenBank/DDBJ databases">
        <title>The new phylogeny of genus Mycobacterium.</title>
        <authorList>
            <person name="Tortoli E."/>
            <person name="Trovato A."/>
            <person name="Cirillo D.M."/>
        </authorList>
    </citation>
    <scope>NUCLEOTIDE SEQUENCE [LARGE SCALE GENOMIC DNA]</scope>
    <source>
        <strain evidence="1 2">DSM 45057</strain>
    </source>
</reference>
<evidence type="ECO:0000313" key="1">
    <source>
        <dbReference type="EMBL" id="ORA26330.1"/>
    </source>
</evidence>
<dbReference type="AlphaFoldDB" id="A0A1X0A8E1"/>
<comment type="caution">
    <text evidence="1">The sequence shown here is derived from an EMBL/GenBank/DDBJ whole genome shotgun (WGS) entry which is preliminary data.</text>
</comment>